<dbReference type="PANTHER" id="PTHR39186">
    <property type="entry name" value="DUF2071 FAMILY PROTEIN"/>
    <property type="match status" value="1"/>
</dbReference>
<organism evidence="2 3">
    <name type="scientific">Nocardiopsis alborubida</name>
    <dbReference type="NCBI Taxonomy" id="146802"/>
    <lineage>
        <taxon>Bacteria</taxon>
        <taxon>Bacillati</taxon>
        <taxon>Actinomycetota</taxon>
        <taxon>Actinomycetes</taxon>
        <taxon>Streptosporangiales</taxon>
        <taxon>Nocardiopsidaceae</taxon>
        <taxon>Nocardiopsis</taxon>
    </lineage>
</organism>
<name>A0A7X6MJA1_9ACTN</name>
<evidence type="ECO:0000313" key="2">
    <source>
        <dbReference type="EMBL" id="NKZ00501.1"/>
    </source>
</evidence>
<reference evidence="2 3" key="1">
    <citation type="submission" date="2020-04" db="EMBL/GenBank/DDBJ databases">
        <title>MicrobeNet Type strains.</title>
        <authorList>
            <person name="Nicholson A.C."/>
        </authorList>
    </citation>
    <scope>NUCLEOTIDE SEQUENCE [LARGE SCALE GENOMIC DNA]</scope>
    <source>
        <strain evidence="2 3">ATCC 23612</strain>
    </source>
</reference>
<dbReference type="EMBL" id="JAAXPG010000024">
    <property type="protein sequence ID" value="NKZ00501.1"/>
    <property type="molecule type" value="Genomic_DNA"/>
</dbReference>
<dbReference type="SUPFAM" id="SSF160104">
    <property type="entry name" value="Acetoacetate decarboxylase-like"/>
    <property type="match status" value="1"/>
</dbReference>
<dbReference type="AlphaFoldDB" id="A0A7X6MJA1"/>
<evidence type="ECO:0000313" key="3">
    <source>
        <dbReference type="Proteomes" id="UP000553209"/>
    </source>
</evidence>
<accession>A0A7X6MJA1</accession>
<feature type="compositionally biased region" description="Basic and acidic residues" evidence="1">
    <location>
        <begin position="1"/>
        <end position="12"/>
    </location>
</feature>
<feature type="region of interest" description="Disordered" evidence="1">
    <location>
        <begin position="1"/>
        <end position="20"/>
    </location>
</feature>
<dbReference type="Gene3D" id="2.40.400.10">
    <property type="entry name" value="Acetoacetate decarboxylase-like"/>
    <property type="match status" value="1"/>
</dbReference>
<dbReference type="PANTHER" id="PTHR39186:SF1">
    <property type="entry name" value="DUF2071 DOMAIN-CONTAINING PROTEIN"/>
    <property type="match status" value="1"/>
</dbReference>
<sequence>MREQPTRADRRPLPPLDPPPLPGPAPLYQGWYDVLFAHWAVPPERVAPLLPEHTRPDVLDGTTYVGLVAFRVPFTTAAGIPVGGFGEVNVRLYSVDGYGRRGVVFLSMDADSAHNVLAARAVAGVPYMWSDVSLRAGGGGVRAGAVRRRLPPGGARGRWRTTVGERVERESPLERFVTARWGLHTRHAGRTWWIRVAHPRWPLFRAHSWAYEGDLLRAAGVRVDDPEPVSVLWSPGVDTGVCPSLLPAPRPGPPLLQRGL</sequence>
<dbReference type="InterPro" id="IPR023375">
    <property type="entry name" value="ADC_dom_sf"/>
</dbReference>
<dbReference type="Pfam" id="PF09844">
    <property type="entry name" value="DUF2071"/>
    <property type="match status" value="1"/>
</dbReference>
<gene>
    <name evidence="2" type="ORF">HGB44_22935</name>
</gene>
<dbReference type="InterPro" id="IPR018644">
    <property type="entry name" value="DUF2071"/>
</dbReference>
<dbReference type="Proteomes" id="UP000553209">
    <property type="component" value="Unassembled WGS sequence"/>
</dbReference>
<protein>
    <submittedName>
        <fullName evidence="2">DUF2071 domain-containing protein</fullName>
    </submittedName>
</protein>
<dbReference type="RefSeq" id="WP_061079227.1">
    <property type="nucleotide sequence ID" value="NZ_JAAXPG010000024.1"/>
</dbReference>
<comment type="caution">
    <text evidence="2">The sequence shown here is derived from an EMBL/GenBank/DDBJ whole genome shotgun (WGS) entry which is preliminary data.</text>
</comment>
<proteinExistence type="predicted"/>
<keyword evidence="3" id="KW-1185">Reference proteome</keyword>
<evidence type="ECO:0000256" key="1">
    <source>
        <dbReference type="SAM" id="MobiDB-lite"/>
    </source>
</evidence>